<evidence type="ECO:0000313" key="8">
    <source>
        <dbReference type="EMBL" id="GIQ89566.1"/>
    </source>
</evidence>
<keyword evidence="1" id="KW-0547">Nucleotide-binding</keyword>
<dbReference type="InterPro" id="IPR027417">
    <property type="entry name" value="P-loop_NTPase"/>
</dbReference>
<comment type="caution">
    <text evidence="8">The sequence shown here is derived from an EMBL/GenBank/DDBJ whole genome shotgun (WGS) entry which is preliminary data.</text>
</comment>
<accession>A0A9K3D652</accession>
<dbReference type="InterPro" id="IPR011545">
    <property type="entry name" value="DEAD/DEAH_box_helicase_dom"/>
</dbReference>
<reference evidence="8 9" key="1">
    <citation type="journal article" date="2018" name="PLoS ONE">
        <title>The draft genome of Kipferlia bialata reveals reductive genome evolution in fornicate parasites.</title>
        <authorList>
            <person name="Tanifuji G."/>
            <person name="Takabayashi S."/>
            <person name="Kume K."/>
            <person name="Takagi M."/>
            <person name="Nakayama T."/>
            <person name="Kamikawa R."/>
            <person name="Inagaki Y."/>
            <person name="Hashimoto T."/>
        </authorList>
    </citation>
    <scope>NUCLEOTIDE SEQUENCE [LARGE SCALE GENOMIC DNA]</scope>
    <source>
        <strain evidence="8">NY0173</strain>
    </source>
</reference>
<evidence type="ECO:0000259" key="7">
    <source>
        <dbReference type="PROSITE" id="PS51195"/>
    </source>
</evidence>
<feature type="non-terminal residue" evidence="8">
    <location>
        <position position="217"/>
    </location>
</feature>
<evidence type="ECO:0000256" key="2">
    <source>
        <dbReference type="ARBA" id="ARBA00022801"/>
    </source>
</evidence>
<gene>
    <name evidence="8" type="ORF">KIPB_012067</name>
</gene>
<sequence>MSNRRGNRGGINQPSKVKVYTSFDDMDLPEDLLRGIVEYGFDAPSAIQARAIVPILQGKDIIAQSQAGTGKTATFGIGCLARVDVAQITPQVLVLSPTRELAVQSRTVMAGIGDFMGVTCHACIGGRAVADDIKALERGTHVVSGTPGRVMHMIKAGALRLNGLKVLVLDEADELLSQGFRDEMLLCRQKCPEGTQCVLVSATVPYEILEVSKQLLT</sequence>
<evidence type="ECO:0000256" key="4">
    <source>
        <dbReference type="ARBA" id="ARBA00022840"/>
    </source>
</evidence>
<proteinExistence type="predicted"/>
<dbReference type="Proteomes" id="UP000265618">
    <property type="component" value="Unassembled WGS sequence"/>
</dbReference>
<dbReference type="GO" id="GO:0005524">
    <property type="term" value="F:ATP binding"/>
    <property type="evidence" value="ECO:0007669"/>
    <property type="project" value="UniProtKB-KW"/>
</dbReference>
<dbReference type="InterPro" id="IPR050079">
    <property type="entry name" value="DEAD_box_RNA_helicase"/>
</dbReference>
<organism evidence="8 9">
    <name type="scientific">Kipferlia bialata</name>
    <dbReference type="NCBI Taxonomy" id="797122"/>
    <lineage>
        <taxon>Eukaryota</taxon>
        <taxon>Metamonada</taxon>
        <taxon>Carpediemonas-like organisms</taxon>
        <taxon>Kipferlia</taxon>
    </lineage>
</organism>
<feature type="domain" description="Helicase ATP-binding" evidence="6">
    <location>
        <begin position="52"/>
        <end position="217"/>
    </location>
</feature>
<dbReference type="GO" id="GO:0005829">
    <property type="term" value="C:cytosol"/>
    <property type="evidence" value="ECO:0007669"/>
    <property type="project" value="TreeGrafter"/>
</dbReference>
<dbReference type="GO" id="GO:0003724">
    <property type="term" value="F:RNA helicase activity"/>
    <property type="evidence" value="ECO:0007669"/>
    <property type="project" value="InterPro"/>
</dbReference>
<keyword evidence="3" id="KW-0347">Helicase</keyword>
<feature type="short sequence motif" description="Q motif" evidence="5">
    <location>
        <begin position="21"/>
        <end position="49"/>
    </location>
</feature>
<dbReference type="PANTHER" id="PTHR47959">
    <property type="entry name" value="ATP-DEPENDENT RNA HELICASE RHLE-RELATED"/>
    <property type="match status" value="1"/>
</dbReference>
<evidence type="ECO:0000259" key="6">
    <source>
        <dbReference type="PROSITE" id="PS51192"/>
    </source>
</evidence>
<dbReference type="SMART" id="SM00487">
    <property type="entry name" value="DEXDc"/>
    <property type="match status" value="1"/>
</dbReference>
<dbReference type="OrthoDB" id="10265785at2759"/>
<keyword evidence="9" id="KW-1185">Reference proteome</keyword>
<feature type="domain" description="DEAD-box RNA helicase Q" evidence="7">
    <location>
        <begin position="21"/>
        <end position="49"/>
    </location>
</feature>
<dbReference type="Pfam" id="PF00270">
    <property type="entry name" value="DEAD"/>
    <property type="match status" value="1"/>
</dbReference>
<dbReference type="PROSITE" id="PS00039">
    <property type="entry name" value="DEAD_ATP_HELICASE"/>
    <property type="match status" value="1"/>
</dbReference>
<dbReference type="InterPro" id="IPR014001">
    <property type="entry name" value="Helicase_ATP-bd"/>
</dbReference>
<dbReference type="SUPFAM" id="SSF52540">
    <property type="entry name" value="P-loop containing nucleoside triphosphate hydrolases"/>
    <property type="match status" value="1"/>
</dbReference>
<evidence type="ECO:0000256" key="1">
    <source>
        <dbReference type="ARBA" id="ARBA00022741"/>
    </source>
</evidence>
<dbReference type="EMBL" id="BDIP01005182">
    <property type="protein sequence ID" value="GIQ89566.1"/>
    <property type="molecule type" value="Genomic_DNA"/>
</dbReference>
<keyword evidence="2" id="KW-0378">Hydrolase</keyword>
<dbReference type="PANTHER" id="PTHR47959:SF1">
    <property type="entry name" value="ATP-DEPENDENT RNA HELICASE DBPA"/>
    <property type="match status" value="1"/>
</dbReference>
<dbReference type="PROSITE" id="PS51195">
    <property type="entry name" value="Q_MOTIF"/>
    <property type="match status" value="1"/>
</dbReference>
<protein>
    <submittedName>
        <fullName evidence="8">Uncharacterized protein</fullName>
    </submittedName>
</protein>
<keyword evidence="4" id="KW-0067">ATP-binding</keyword>
<dbReference type="AlphaFoldDB" id="A0A9K3D652"/>
<evidence type="ECO:0000313" key="9">
    <source>
        <dbReference type="Proteomes" id="UP000265618"/>
    </source>
</evidence>
<evidence type="ECO:0000256" key="5">
    <source>
        <dbReference type="PROSITE-ProRule" id="PRU00552"/>
    </source>
</evidence>
<dbReference type="PROSITE" id="PS51192">
    <property type="entry name" value="HELICASE_ATP_BIND_1"/>
    <property type="match status" value="1"/>
</dbReference>
<name>A0A9K3D652_9EUKA</name>
<dbReference type="InterPro" id="IPR014014">
    <property type="entry name" value="RNA_helicase_DEAD_Q_motif"/>
</dbReference>
<dbReference type="GO" id="GO:0003676">
    <property type="term" value="F:nucleic acid binding"/>
    <property type="evidence" value="ECO:0007669"/>
    <property type="project" value="InterPro"/>
</dbReference>
<evidence type="ECO:0000256" key="3">
    <source>
        <dbReference type="ARBA" id="ARBA00022806"/>
    </source>
</evidence>
<dbReference type="InterPro" id="IPR000629">
    <property type="entry name" value="RNA-helicase_DEAD-box_CS"/>
</dbReference>
<dbReference type="GO" id="GO:0016787">
    <property type="term" value="F:hydrolase activity"/>
    <property type="evidence" value="ECO:0007669"/>
    <property type="project" value="UniProtKB-KW"/>
</dbReference>
<dbReference type="Gene3D" id="3.40.50.300">
    <property type="entry name" value="P-loop containing nucleotide triphosphate hydrolases"/>
    <property type="match status" value="1"/>
</dbReference>